<protein>
    <submittedName>
        <fullName evidence="1">Uncharacterized protein</fullName>
    </submittedName>
</protein>
<comment type="caution">
    <text evidence="1">The sequence shown here is derived from an EMBL/GenBank/DDBJ whole genome shotgun (WGS) entry which is preliminary data.</text>
</comment>
<name>A0ACB8D9M1_DERSI</name>
<dbReference type="Proteomes" id="UP000821865">
    <property type="component" value="Chromosome 2"/>
</dbReference>
<accession>A0ACB8D9M1</accession>
<evidence type="ECO:0000313" key="1">
    <source>
        <dbReference type="EMBL" id="KAH7964764.1"/>
    </source>
</evidence>
<sequence length="169" mass="19250">MDGQYCNRTEKSLRAVDKASKDLCEKFRQQCLNALEVQKYGIKKSSLEKCINSLADQLLSHMSAECRVIIDDLRLDEKFRSLSHLIEEQEKYKGTPVWRPSGNPDEDVQDHLRQPYERCLKDLTATLKECEEKTNSLEAQVAKGNKELESISAEIDVMVAKIDKVGDAT</sequence>
<reference evidence="1" key="1">
    <citation type="submission" date="2020-05" db="EMBL/GenBank/DDBJ databases">
        <title>Large-scale comparative analyses of tick genomes elucidate their genetic diversity and vector capacities.</title>
        <authorList>
            <person name="Jia N."/>
            <person name="Wang J."/>
            <person name="Shi W."/>
            <person name="Du L."/>
            <person name="Sun Y."/>
            <person name="Zhan W."/>
            <person name="Jiang J."/>
            <person name="Wang Q."/>
            <person name="Zhang B."/>
            <person name="Ji P."/>
            <person name="Sakyi L.B."/>
            <person name="Cui X."/>
            <person name="Yuan T."/>
            <person name="Jiang B."/>
            <person name="Yang W."/>
            <person name="Lam T.T.-Y."/>
            <person name="Chang Q."/>
            <person name="Ding S."/>
            <person name="Wang X."/>
            <person name="Zhu J."/>
            <person name="Ruan X."/>
            <person name="Zhao L."/>
            <person name="Wei J."/>
            <person name="Que T."/>
            <person name="Du C."/>
            <person name="Cheng J."/>
            <person name="Dai P."/>
            <person name="Han X."/>
            <person name="Huang E."/>
            <person name="Gao Y."/>
            <person name="Liu J."/>
            <person name="Shao H."/>
            <person name="Ye R."/>
            <person name="Li L."/>
            <person name="Wei W."/>
            <person name="Wang X."/>
            <person name="Wang C."/>
            <person name="Yang T."/>
            <person name="Huo Q."/>
            <person name="Li W."/>
            <person name="Guo W."/>
            <person name="Chen H."/>
            <person name="Zhou L."/>
            <person name="Ni X."/>
            <person name="Tian J."/>
            <person name="Zhou Y."/>
            <person name="Sheng Y."/>
            <person name="Liu T."/>
            <person name="Pan Y."/>
            <person name="Xia L."/>
            <person name="Li J."/>
            <person name="Zhao F."/>
            <person name="Cao W."/>
        </authorList>
    </citation>
    <scope>NUCLEOTIDE SEQUENCE</scope>
    <source>
        <strain evidence="1">Dsil-2018</strain>
    </source>
</reference>
<proteinExistence type="predicted"/>
<organism evidence="1 2">
    <name type="scientific">Dermacentor silvarum</name>
    <name type="common">Tick</name>
    <dbReference type="NCBI Taxonomy" id="543639"/>
    <lineage>
        <taxon>Eukaryota</taxon>
        <taxon>Metazoa</taxon>
        <taxon>Ecdysozoa</taxon>
        <taxon>Arthropoda</taxon>
        <taxon>Chelicerata</taxon>
        <taxon>Arachnida</taxon>
        <taxon>Acari</taxon>
        <taxon>Parasitiformes</taxon>
        <taxon>Ixodida</taxon>
        <taxon>Ixodoidea</taxon>
        <taxon>Ixodidae</taxon>
        <taxon>Rhipicephalinae</taxon>
        <taxon>Dermacentor</taxon>
    </lineage>
</organism>
<evidence type="ECO:0000313" key="2">
    <source>
        <dbReference type="Proteomes" id="UP000821865"/>
    </source>
</evidence>
<gene>
    <name evidence="1" type="ORF">HPB49_001242</name>
</gene>
<keyword evidence="2" id="KW-1185">Reference proteome</keyword>
<dbReference type="EMBL" id="CM023471">
    <property type="protein sequence ID" value="KAH7964764.1"/>
    <property type="molecule type" value="Genomic_DNA"/>
</dbReference>